<protein>
    <recommendedName>
        <fullName evidence="10">DNA primase</fullName>
        <ecNumber evidence="10">2.7.7.-</ecNumber>
    </recommendedName>
</protein>
<evidence type="ECO:0000256" key="3">
    <source>
        <dbReference type="ARBA" id="ARBA00022515"/>
    </source>
</evidence>
<keyword evidence="3 10" id="KW-0639">Primosome</keyword>
<feature type="compositionally biased region" description="Basic and acidic residues" evidence="11">
    <location>
        <begin position="16"/>
        <end position="26"/>
    </location>
</feature>
<evidence type="ECO:0000256" key="4">
    <source>
        <dbReference type="ARBA" id="ARBA00022679"/>
    </source>
</evidence>
<keyword evidence="6 10" id="KW-0235">DNA replication</keyword>
<evidence type="ECO:0000256" key="11">
    <source>
        <dbReference type="SAM" id="MobiDB-lite"/>
    </source>
</evidence>
<evidence type="ECO:0000256" key="1">
    <source>
        <dbReference type="ARBA" id="ARBA00009762"/>
    </source>
</evidence>
<dbReference type="InterPro" id="IPR002755">
    <property type="entry name" value="DNA_primase_S"/>
</dbReference>
<evidence type="ECO:0000313" key="13">
    <source>
        <dbReference type="Proteomes" id="UP000780801"/>
    </source>
</evidence>
<name>A0A9P6G3R3_9FUNG</name>
<dbReference type="GO" id="GO:0005658">
    <property type="term" value="C:alpha DNA polymerase:primase complex"/>
    <property type="evidence" value="ECO:0007669"/>
    <property type="project" value="UniProtKB-ARBA"/>
</dbReference>
<dbReference type="GO" id="GO:0046872">
    <property type="term" value="F:metal ion binding"/>
    <property type="evidence" value="ECO:0007669"/>
    <property type="project" value="UniProtKB-KW"/>
</dbReference>
<proteinExistence type="inferred from homology"/>
<dbReference type="FunFam" id="3.90.920.10:FF:000003">
    <property type="entry name" value="DNA primase"/>
    <property type="match status" value="1"/>
</dbReference>
<evidence type="ECO:0000256" key="10">
    <source>
        <dbReference type="RuleBase" id="RU003514"/>
    </source>
</evidence>
<evidence type="ECO:0000256" key="2">
    <source>
        <dbReference type="ARBA" id="ARBA00022478"/>
    </source>
</evidence>
<dbReference type="SUPFAM" id="SSF56747">
    <property type="entry name" value="Prim-pol domain"/>
    <property type="match status" value="1"/>
</dbReference>
<dbReference type="Proteomes" id="UP000780801">
    <property type="component" value="Unassembled WGS sequence"/>
</dbReference>
<dbReference type="NCBIfam" id="TIGR00335">
    <property type="entry name" value="primase_sml"/>
    <property type="match status" value="1"/>
</dbReference>
<evidence type="ECO:0000256" key="6">
    <source>
        <dbReference type="ARBA" id="ARBA00022705"/>
    </source>
</evidence>
<dbReference type="CDD" id="cd04860">
    <property type="entry name" value="AE_Prim_S"/>
    <property type="match status" value="1"/>
</dbReference>
<keyword evidence="9" id="KW-0804">Transcription</keyword>
<accession>A0A9P6G3R3</accession>
<dbReference type="Gene3D" id="3.90.920.10">
    <property type="entry name" value="DNA primase, PRIM domain"/>
    <property type="match status" value="1"/>
</dbReference>
<reference evidence="12" key="1">
    <citation type="journal article" date="2020" name="Fungal Divers.">
        <title>Resolving the Mortierellaceae phylogeny through synthesis of multi-gene phylogenetics and phylogenomics.</title>
        <authorList>
            <person name="Vandepol N."/>
            <person name="Liber J."/>
            <person name="Desiro A."/>
            <person name="Na H."/>
            <person name="Kennedy M."/>
            <person name="Barry K."/>
            <person name="Grigoriev I.V."/>
            <person name="Miller A.N."/>
            <person name="O'Donnell K."/>
            <person name="Stajich J.E."/>
            <person name="Bonito G."/>
        </authorList>
    </citation>
    <scope>NUCLEOTIDE SEQUENCE</scope>
    <source>
        <strain evidence="12">KOD1015</strain>
    </source>
</reference>
<dbReference type="GO" id="GO:0006269">
    <property type="term" value="P:DNA replication, synthesis of primer"/>
    <property type="evidence" value="ECO:0007669"/>
    <property type="project" value="UniProtKB-KW"/>
</dbReference>
<dbReference type="EMBL" id="JAABOA010000045">
    <property type="protein sequence ID" value="KAF9586321.1"/>
    <property type="molecule type" value="Genomic_DNA"/>
</dbReference>
<evidence type="ECO:0000256" key="5">
    <source>
        <dbReference type="ARBA" id="ARBA00022695"/>
    </source>
</evidence>
<comment type="caution">
    <text evidence="12">The sequence shown here is derived from an EMBL/GenBank/DDBJ whole genome shotgun (WGS) entry which is preliminary data.</text>
</comment>
<dbReference type="InterPro" id="IPR014052">
    <property type="entry name" value="DNA_primase_ssu_euk/arc"/>
</dbReference>
<dbReference type="EC" id="2.7.7.-" evidence="10"/>
<comment type="similarity">
    <text evidence="1 10">Belongs to the eukaryotic-type primase small subunit family.</text>
</comment>
<organism evidence="12 13">
    <name type="scientific">Lunasporangiospora selenospora</name>
    <dbReference type="NCBI Taxonomy" id="979761"/>
    <lineage>
        <taxon>Eukaryota</taxon>
        <taxon>Fungi</taxon>
        <taxon>Fungi incertae sedis</taxon>
        <taxon>Mucoromycota</taxon>
        <taxon>Mortierellomycotina</taxon>
        <taxon>Mortierellomycetes</taxon>
        <taxon>Mortierellales</taxon>
        <taxon>Mortierellaceae</taxon>
        <taxon>Lunasporangiospora</taxon>
    </lineage>
</organism>
<keyword evidence="7" id="KW-0479">Metal-binding</keyword>
<evidence type="ECO:0000256" key="8">
    <source>
        <dbReference type="ARBA" id="ARBA00022833"/>
    </source>
</evidence>
<sequence length="434" mass="49943">MTPESNNRLLSLPHKHSVDQTNDKATKDNDNLDHLFDLDDKDITKAYSTSTRLIRHMGYSPLETKPSKAFMNREFSFTLLGDTYIRFQSFKTLDEFKQELTRLRPVKIDLGAIYNIRPRDKNSVRASFFTPISKELVFDIDMTDYDDIRTCCSGGDVCVKCWEFMTVAMKIIHAALTGRRGIHCWIADERARQLNNEQRKAIVSYLEVVKGGAQQGKKVKLPNILHPSLSRSLDIIHQHFPNIAFETQDIFVAPENWAKVLEAIPDDAIRERIRGQWDDAPTRSPSQKWRDLLDIIGEAIAETPKRKLALESIPRDIMFQYTYPRLDEKVSTNINHLLKSPFCVHPKTGRVCVPIAIETCEEFDPKSPPTVPDLIKELNEYDAKNPSTSGRGKLQDWQKTSLRKYVEIFEQFVDGIINDIRGEKRAENSRSLDF</sequence>
<dbReference type="PANTHER" id="PTHR10536">
    <property type="entry name" value="DNA PRIMASE SMALL SUBUNIT"/>
    <property type="match status" value="1"/>
</dbReference>
<dbReference type="GO" id="GO:0003899">
    <property type="term" value="F:DNA-directed RNA polymerase activity"/>
    <property type="evidence" value="ECO:0007669"/>
    <property type="project" value="InterPro"/>
</dbReference>
<keyword evidence="4 10" id="KW-0808">Transferase</keyword>
<keyword evidence="2 10" id="KW-0240">DNA-directed RNA polymerase</keyword>
<gene>
    <name evidence="12" type="ORF">BGW38_006943</name>
</gene>
<dbReference type="OrthoDB" id="19606at2759"/>
<keyword evidence="8" id="KW-0862">Zinc</keyword>
<dbReference type="Pfam" id="PF01896">
    <property type="entry name" value="DNA_primase_S"/>
    <property type="match status" value="1"/>
</dbReference>
<evidence type="ECO:0000256" key="7">
    <source>
        <dbReference type="ARBA" id="ARBA00022723"/>
    </source>
</evidence>
<dbReference type="AlphaFoldDB" id="A0A9P6G3R3"/>
<feature type="region of interest" description="Disordered" evidence="11">
    <location>
        <begin position="1"/>
        <end position="26"/>
    </location>
</feature>
<keyword evidence="5" id="KW-0548">Nucleotidyltransferase</keyword>
<keyword evidence="13" id="KW-1185">Reference proteome</keyword>
<evidence type="ECO:0000313" key="12">
    <source>
        <dbReference type="EMBL" id="KAF9586321.1"/>
    </source>
</evidence>
<evidence type="ECO:0000256" key="9">
    <source>
        <dbReference type="ARBA" id="ARBA00023163"/>
    </source>
</evidence>